<dbReference type="InterPro" id="IPR003593">
    <property type="entry name" value="AAA+_ATPase"/>
</dbReference>
<dbReference type="SMART" id="SM00382">
    <property type="entry name" value="AAA"/>
    <property type="match status" value="1"/>
</dbReference>
<dbReference type="OrthoDB" id="9804819at2"/>
<feature type="domain" description="ABC transporter" evidence="5">
    <location>
        <begin position="32"/>
        <end position="263"/>
    </location>
</feature>
<reference evidence="7 8" key="1">
    <citation type="submission" date="2017-07" db="EMBL/GenBank/DDBJ databases">
        <title>Isolation and whole genome analysis of endospore-forming bacteria from heroin.</title>
        <authorList>
            <person name="Kalinowski J."/>
            <person name="Ahrens B."/>
            <person name="Al-Dilaimi A."/>
            <person name="Winkler A."/>
            <person name="Wibberg D."/>
            <person name="Schleenbecker U."/>
            <person name="Ruckert C."/>
            <person name="Wolfel R."/>
            <person name="Grass G."/>
        </authorList>
    </citation>
    <scope>NUCLEOTIDE SEQUENCE [LARGE SCALE GENOMIC DNA]</scope>
    <source>
        <strain evidence="7 8">7537-G1</strain>
    </source>
</reference>
<evidence type="ECO:0000256" key="2">
    <source>
        <dbReference type="ARBA" id="ARBA00022448"/>
    </source>
</evidence>
<keyword evidence="2" id="KW-0813">Transport</keyword>
<dbReference type="InterPro" id="IPR027417">
    <property type="entry name" value="P-loop_NTPase"/>
</dbReference>
<dbReference type="PANTHER" id="PTHR43335:SF4">
    <property type="entry name" value="ABC TRANSPORTER, ATP-BINDING PROTEIN"/>
    <property type="match status" value="1"/>
</dbReference>
<sequence>MDRGACHSGDTRRDLLFDSHVREEITVTETVIDIHELTKSYNGTKAVDGLSLQIQRGEIFGLLGPNGAGKSTTILMLLGLSEPDSGTINVLGLNPTREPIPVKRRVGYLPDDVGFYEDRTGFENLMLTARLNGIPEETARGRATELLEQVGLTHAANKKAGAYSRGMRQRLGLADVLVKSPEIIILDEPTLGIDPTGMEELLGLIRKLSREQHLTVLLSSHQLHQVQQICDRVGLFVRGQLLAQGDVSSLSRTLFADDPIIITAEMDGYSSRLQDEIRSIEGVHHLEVGASLQADNSPAEADVPEPDTAVRLIIRSSTDCSPEVARRIVEGGGRLFSLSRQQYGLDEIYHRYFAGGDDKHGEKSDSKHYSQA</sequence>
<name>A0A268F4G4_9BACL</name>
<evidence type="ECO:0000313" key="7">
    <source>
        <dbReference type="EMBL" id="PAD80250.1"/>
    </source>
</evidence>
<evidence type="ECO:0000256" key="4">
    <source>
        <dbReference type="ARBA" id="ARBA00022840"/>
    </source>
</evidence>
<dbReference type="EMBL" id="NPBY01000003">
    <property type="protein sequence ID" value="PAD80250.1"/>
    <property type="molecule type" value="Genomic_DNA"/>
</dbReference>
<dbReference type="SUPFAM" id="SSF52540">
    <property type="entry name" value="P-loop containing nucleoside triphosphate hydrolases"/>
    <property type="match status" value="1"/>
</dbReference>
<evidence type="ECO:0000313" key="9">
    <source>
        <dbReference type="Proteomes" id="UP000435177"/>
    </source>
</evidence>
<dbReference type="GO" id="GO:0016887">
    <property type="term" value="F:ATP hydrolysis activity"/>
    <property type="evidence" value="ECO:0007669"/>
    <property type="project" value="InterPro"/>
</dbReference>
<dbReference type="GO" id="GO:0005524">
    <property type="term" value="F:ATP binding"/>
    <property type="evidence" value="ECO:0007669"/>
    <property type="project" value="UniProtKB-KW"/>
</dbReference>
<dbReference type="Gene3D" id="3.40.50.300">
    <property type="entry name" value="P-loop containing nucleotide triphosphate hydrolases"/>
    <property type="match status" value="1"/>
</dbReference>
<accession>A0A268F4G4</accession>
<evidence type="ECO:0000259" key="5">
    <source>
        <dbReference type="PROSITE" id="PS50893"/>
    </source>
</evidence>
<dbReference type="Proteomes" id="UP000435177">
    <property type="component" value="Unassembled WGS sequence"/>
</dbReference>
<comment type="caution">
    <text evidence="7">The sequence shown here is derived from an EMBL/GenBank/DDBJ whole genome shotgun (WGS) entry which is preliminary data.</text>
</comment>
<keyword evidence="4 7" id="KW-0067">ATP-binding</keyword>
<proteinExistence type="inferred from homology"/>
<protein>
    <submittedName>
        <fullName evidence="7">ABC transporter ATP-binding protein</fullName>
    </submittedName>
    <submittedName>
        <fullName evidence="6">ATP-binding cassette domain-containing protein</fullName>
    </submittedName>
</protein>
<dbReference type="PROSITE" id="PS50893">
    <property type="entry name" value="ABC_TRANSPORTER_2"/>
    <property type="match status" value="1"/>
</dbReference>
<dbReference type="EMBL" id="WOAA01000001">
    <property type="protein sequence ID" value="MUG64519.1"/>
    <property type="molecule type" value="Genomic_DNA"/>
</dbReference>
<organism evidence="7 8">
    <name type="scientific">Paenibacillus campinasensis</name>
    <dbReference type="NCBI Taxonomy" id="66347"/>
    <lineage>
        <taxon>Bacteria</taxon>
        <taxon>Bacillati</taxon>
        <taxon>Bacillota</taxon>
        <taxon>Bacilli</taxon>
        <taxon>Bacillales</taxon>
        <taxon>Paenibacillaceae</taxon>
        <taxon>Paenibacillus</taxon>
    </lineage>
</organism>
<gene>
    <name evidence="7" type="ORF">CHH67_00635</name>
    <name evidence="6" type="ORF">GNP94_00685</name>
</gene>
<keyword evidence="3" id="KW-0547">Nucleotide-binding</keyword>
<evidence type="ECO:0000313" key="8">
    <source>
        <dbReference type="Proteomes" id="UP000215596"/>
    </source>
</evidence>
<evidence type="ECO:0000256" key="1">
    <source>
        <dbReference type="ARBA" id="ARBA00005417"/>
    </source>
</evidence>
<reference evidence="6 9" key="2">
    <citation type="submission" date="2019-11" db="EMBL/GenBank/DDBJ databases">
        <title>Draft genome sequences of five Paenibacillus species of dairy origin.</title>
        <authorList>
            <person name="Olajide A.M."/>
            <person name="Chen S."/>
            <person name="Lapointe G."/>
        </authorList>
    </citation>
    <scope>NUCLEOTIDE SEQUENCE [LARGE SCALE GENOMIC DNA]</scope>
    <source>
        <strain evidence="6 9">3CS1</strain>
    </source>
</reference>
<evidence type="ECO:0000313" key="6">
    <source>
        <dbReference type="EMBL" id="MUG64519.1"/>
    </source>
</evidence>
<dbReference type="PANTHER" id="PTHR43335">
    <property type="entry name" value="ABC TRANSPORTER, ATP-BINDING PROTEIN"/>
    <property type="match status" value="1"/>
</dbReference>
<dbReference type="InterPro" id="IPR003439">
    <property type="entry name" value="ABC_transporter-like_ATP-bd"/>
</dbReference>
<evidence type="ECO:0000256" key="3">
    <source>
        <dbReference type="ARBA" id="ARBA00022741"/>
    </source>
</evidence>
<keyword evidence="9" id="KW-1185">Reference proteome</keyword>
<dbReference type="Pfam" id="PF00005">
    <property type="entry name" value="ABC_tran"/>
    <property type="match status" value="1"/>
</dbReference>
<comment type="similarity">
    <text evidence="1">Belongs to the ABC transporter superfamily.</text>
</comment>
<dbReference type="AlphaFoldDB" id="A0A268F4G4"/>
<dbReference type="Proteomes" id="UP000215596">
    <property type="component" value="Unassembled WGS sequence"/>
</dbReference>